<feature type="transmembrane region" description="Helical" evidence="1">
    <location>
        <begin position="13"/>
        <end position="31"/>
    </location>
</feature>
<comment type="caution">
    <text evidence="2">The sequence shown here is derived from an EMBL/GenBank/DDBJ whole genome shotgun (WGS) entry which is preliminary data.</text>
</comment>
<evidence type="ECO:0000256" key="1">
    <source>
        <dbReference type="SAM" id="Phobius"/>
    </source>
</evidence>
<accession>A0ABQ8F7S7</accession>
<evidence type="ECO:0000313" key="3">
    <source>
        <dbReference type="Proteomes" id="UP001648503"/>
    </source>
</evidence>
<keyword evidence="1" id="KW-0812">Transmembrane</keyword>
<feature type="transmembrane region" description="Helical" evidence="1">
    <location>
        <begin position="256"/>
        <end position="282"/>
    </location>
</feature>
<protein>
    <recommendedName>
        <fullName evidence="4">G-protein coupled receptors family 1 profile domain-containing protein</fullName>
    </recommendedName>
</protein>
<feature type="transmembrane region" description="Helical" evidence="1">
    <location>
        <begin position="121"/>
        <end position="143"/>
    </location>
</feature>
<evidence type="ECO:0000313" key="2">
    <source>
        <dbReference type="EMBL" id="KAH6593634.1"/>
    </source>
</evidence>
<feature type="transmembrane region" description="Helical" evidence="1">
    <location>
        <begin position="302"/>
        <end position="321"/>
    </location>
</feature>
<organism evidence="2 3">
    <name type="scientific">Batrachochytrium salamandrivorans</name>
    <dbReference type="NCBI Taxonomy" id="1357716"/>
    <lineage>
        <taxon>Eukaryota</taxon>
        <taxon>Fungi</taxon>
        <taxon>Fungi incertae sedis</taxon>
        <taxon>Chytridiomycota</taxon>
        <taxon>Chytridiomycota incertae sedis</taxon>
        <taxon>Chytridiomycetes</taxon>
        <taxon>Rhizophydiales</taxon>
        <taxon>Rhizophydiales incertae sedis</taxon>
        <taxon>Batrachochytrium</taxon>
    </lineage>
</organism>
<reference evidence="2 3" key="1">
    <citation type="submission" date="2021-02" db="EMBL/GenBank/DDBJ databases">
        <title>Variation within the Batrachochytrium salamandrivorans European outbreak.</title>
        <authorList>
            <person name="Kelly M."/>
            <person name="Pasmans F."/>
            <person name="Shea T.P."/>
            <person name="Munoz J.F."/>
            <person name="Carranza S."/>
            <person name="Cuomo C.A."/>
            <person name="Martel A."/>
        </authorList>
    </citation>
    <scope>NUCLEOTIDE SEQUENCE [LARGE SCALE GENOMIC DNA]</scope>
    <source>
        <strain evidence="2 3">AMFP18/2</strain>
    </source>
</reference>
<feature type="transmembrane region" description="Helical" evidence="1">
    <location>
        <begin position="167"/>
        <end position="192"/>
    </location>
</feature>
<proteinExistence type="predicted"/>
<feature type="transmembrane region" description="Helical" evidence="1">
    <location>
        <begin position="78"/>
        <end position="100"/>
    </location>
</feature>
<keyword evidence="1" id="KW-1133">Transmembrane helix</keyword>
<evidence type="ECO:0008006" key="4">
    <source>
        <dbReference type="Google" id="ProtNLM"/>
    </source>
</evidence>
<sequence length="360" mass="38897">MSNTTIKPLPIDLVSLLTTLAGILTVMYHTAYTIRHTAYARTLYASLLLATNMTILVCLAIQSAAMSFSPWIILPQKTSIFCIASFASLIHILLEITALAPCFRIYLSADKKSPQKTVPSWVISLVIQSVIVAIHIVGAAPIYNRYLHLRGDGEVDLEGMEFASISWPWIITAIGIDFAAMVKITIVICGAIDSLSSASIDSIDASDIPSTDCLLSLKKSVPSQGGSIDSVQPDQLLWGRAINLAKMSREKRAELYTSYLTGLMGSGVVGIVGIMALLTAYAVQDVSAGSDDPESLDYPIDMYSSTLGHIAFVIMCALIAARNTLLTRLQDLLYRVYGDNSIHTDPSDVGFAGGCEMHWP</sequence>
<keyword evidence="3" id="KW-1185">Reference proteome</keyword>
<dbReference type="EMBL" id="JAFCIX010000349">
    <property type="protein sequence ID" value="KAH6593634.1"/>
    <property type="molecule type" value="Genomic_DNA"/>
</dbReference>
<dbReference type="Proteomes" id="UP001648503">
    <property type="component" value="Unassembled WGS sequence"/>
</dbReference>
<gene>
    <name evidence="2" type="ORF">BASA50_007195</name>
</gene>
<feature type="transmembrane region" description="Helical" evidence="1">
    <location>
        <begin position="43"/>
        <end position="66"/>
    </location>
</feature>
<name>A0ABQ8F7S7_9FUNG</name>
<keyword evidence="1" id="KW-0472">Membrane</keyword>